<dbReference type="InterPro" id="IPR036322">
    <property type="entry name" value="WD40_repeat_dom_sf"/>
</dbReference>
<evidence type="ECO:0000256" key="1">
    <source>
        <dbReference type="ARBA" id="ARBA00004906"/>
    </source>
</evidence>
<dbReference type="PANTHER" id="PTHR46550">
    <property type="entry name" value="F-BOX ONLY PROTEIN 3"/>
    <property type="match status" value="1"/>
</dbReference>
<dbReference type="SUPFAM" id="SSF50978">
    <property type="entry name" value="WD40 repeat-like"/>
    <property type="match status" value="1"/>
</dbReference>
<dbReference type="SUPFAM" id="SSF81383">
    <property type="entry name" value="F-box domain"/>
    <property type="match status" value="1"/>
</dbReference>
<proteinExistence type="predicted"/>
<evidence type="ECO:0000313" key="5">
    <source>
        <dbReference type="Proteomes" id="UP001177744"/>
    </source>
</evidence>
<dbReference type="SMART" id="SM00256">
    <property type="entry name" value="FBOX"/>
    <property type="match status" value="1"/>
</dbReference>
<dbReference type="CDD" id="cd22137">
    <property type="entry name" value="F-box_FBXW12"/>
    <property type="match status" value="1"/>
</dbReference>
<organism evidence="4 5">
    <name type="scientific">Cnephaeus nilssonii</name>
    <name type="common">Northern bat</name>
    <name type="synonym">Eptesicus nilssonii</name>
    <dbReference type="NCBI Taxonomy" id="3371016"/>
    <lineage>
        <taxon>Eukaryota</taxon>
        <taxon>Metazoa</taxon>
        <taxon>Chordata</taxon>
        <taxon>Craniata</taxon>
        <taxon>Vertebrata</taxon>
        <taxon>Euteleostomi</taxon>
        <taxon>Mammalia</taxon>
        <taxon>Eutheria</taxon>
        <taxon>Laurasiatheria</taxon>
        <taxon>Chiroptera</taxon>
        <taxon>Yangochiroptera</taxon>
        <taxon>Vespertilionidae</taxon>
        <taxon>Cnephaeus</taxon>
    </lineage>
</organism>
<keyword evidence="5" id="KW-1185">Reference proteome</keyword>
<dbReference type="Gene3D" id="2.130.10.10">
    <property type="entry name" value="YVTN repeat-like/Quinoprotein amine dehydrogenase"/>
    <property type="match status" value="1"/>
</dbReference>
<dbReference type="EMBL" id="JAULJE010000001">
    <property type="protein sequence ID" value="KAK1346190.1"/>
    <property type="molecule type" value="Genomic_DNA"/>
</dbReference>
<evidence type="ECO:0000259" key="3">
    <source>
        <dbReference type="PROSITE" id="PS50181"/>
    </source>
</evidence>
<accession>A0AA40IBV8</accession>
<dbReference type="InterPro" id="IPR001810">
    <property type="entry name" value="F-box_dom"/>
</dbReference>
<feature type="domain" description="F-box" evidence="3">
    <location>
        <begin position="1"/>
        <end position="45"/>
    </location>
</feature>
<dbReference type="InterPro" id="IPR052121">
    <property type="entry name" value="F-box_SCF_Substrate_Recog"/>
</dbReference>
<dbReference type="Pfam" id="PF12937">
    <property type="entry name" value="F-box-like"/>
    <property type="match status" value="1"/>
</dbReference>
<evidence type="ECO:0000256" key="2">
    <source>
        <dbReference type="ARBA" id="ARBA00022786"/>
    </source>
</evidence>
<reference evidence="4" key="1">
    <citation type="submission" date="2023-06" db="EMBL/GenBank/DDBJ databases">
        <title>Reference genome for the Northern bat (Eptesicus nilssonii), a most northern bat species.</title>
        <authorList>
            <person name="Laine V.N."/>
            <person name="Pulliainen A.T."/>
            <person name="Lilley T.M."/>
        </authorList>
    </citation>
    <scope>NUCLEOTIDE SEQUENCE</scope>
    <source>
        <strain evidence="4">BLF_Eptnil</strain>
        <tissue evidence="4">Kidney</tissue>
    </source>
</reference>
<evidence type="ECO:0000313" key="4">
    <source>
        <dbReference type="EMBL" id="KAK1346190.1"/>
    </source>
</evidence>
<comment type="pathway">
    <text evidence="1">Protein modification; protein ubiquitination.</text>
</comment>
<gene>
    <name evidence="4" type="ORF">QTO34_000043</name>
</gene>
<dbReference type="AlphaFoldDB" id="A0AA40IBV8"/>
<keyword evidence="2" id="KW-0833">Ubl conjugation pathway</keyword>
<protein>
    <recommendedName>
        <fullName evidence="3">F-box domain-containing protein</fullName>
    </recommendedName>
</protein>
<dbReference type="PROSITE" id="PS50181">
    <property type="entry name" value="FBOX"/>
    <property type="match status" value="1"/>
</dbReference>
<dbReference type="Gene3D" id="1.20.1280.50">
    <property type="match status" value="1"/>
</dbReference>
<name>A0AA40IBV8_CNENI</name>
<dbReference type="InterPro" id="IPR036047">
    <property type="entry name" value="F-box-like_dom_sf"/>
</dbReference>
<comment type="caution">
    <text evidence="4">The sequence shown here is derived from an EMBL/GenBank/DDBJ whole genome shotgun (WGS) entry which is preliminary data.</text>
</comment>
<sequence>MEIQLPEVPMRHIFSFLDAASLLQVGQVSKYWKNIADEEHLWRNLCQRRWSISWEGLQVPSWKRLFLTHTRRERCMMRAKPQDFAYKESTDTLGLLRPLAYLSGSGPSVGEQKSVICTVSSKCMLCAWDVQEGLMIWSSPTQPTGIKRLATLPQRSLAFTLDGQETIKVWNCRDVNPLATLTMRTICSAMEVFLTDDRPVLMGFTSPSIDLEVGGALFQIGDSEGDIHTLTVPELKSVSRVNAFEHRVVYLHCSPNRKWIFASGTHQFILPKVFFADCLLKPSVGMDPLFVTLLLTFCTRACWALKCANRLTIMFRKEFFRRTAFVTFDMTAESPGGSTAIQARQIASFMLADNMDAPECMGVCDGTTIVFESGRCLFLVTIHGHLLQKFDHHRNVICYIWMDSLHVLTTSMDNYLHLYMWEEGDCHPRLQSCCHLEQKKDDKRPNCAYPIAICDNTSIVCVVSKRGQSSFLVMYSLNP</sequence>
<dbReference type="PANTHER" id="PTHR46550:SF2">
    <property type="entry name" value="EXPRESSED SEQUENCE C85627-RELATED"/>
    <property type="match status" value="1"/>
</dbReference>
<dbReference type="InterPro" id="IPR015943">
    <property type="entry name" value="WD40/YVTN_repeat-like_dom_sf"/>
</dbReference>
<dbReference type="GO" id="GO:0005737">
    <property type="term" value="C:cytoplasm"/>
    <property type="evidence" value="ECO:0007669"/>
    <property type="project" value="TreeGrafter"/>
</dbReference>
<dbReference type="Proteomes" id="UP001177744">
    <property type="component" value="Unassembled WGS sequence"/>
</dbReference>